<feature type="domain" description="Thioredoxin" evidence="2">
    <location>
        <begin position="27"/>
        <end position="115"/>
    </location>
</feature>
<dbReference type="CDD" id="cd02947">
    <property type="entry name" value="TRX_family"/>
    <property type="match status" value="1"/>
</dbReference>
<dbReference type="RefSeq" id="WP_146595537.1">
    <property type="nucleotide sequence ID" value="NZ_SJPT01000005.1"/>
</dbReference>
<comment type="caution">
    <text evidence="3">The sequence shown here is derived from an EMBL/GenBank/DDBJ whole genome shotgun (WGS) entry which is preliminary data.</text>
</comment>
<sequence>MTDTPMHRPVANFSPSSPPVTSDTIADVLTAHPIVIVHFWAVWNGVDPPMDSRLTEIRDRLPDSVHFTSCNIDDPSCFDFAKSVGVLNIPWLSVFVGGQHAGNICGLRDINPLATELLELITRGDASADSPVA</sequence>
<evidence type="ECO:0000313" key="3">
    <source>
        <dbReference type="EMBL" id="TWU22358.1"/>
    </source>
</evidence>
<dbReference type="Proteomes" id="UP000316304">
    <property type="component" value="Unassembled WGS sequence"/>
</dbReference>
<evidence type="ECO:0000259" key="2">
    <source>
        <dbReference type="Pfam" id="PF00085"/>
    </source>
</evidence>
<gene>
    <name evidence="3" type="primary">trxA_3</name>
    <name evidence="3" type="ORF">Pla52o_34140</name>
</gene>
<evidence type="ECO:0000256" key="1">
    <source>
        <dbReference type="SAM" id="MobiDB-lite"/>
    </source>
</evidence>
<keyword evidence="4" id="KW-1185">Reference proteome</keyword>
<dbReference type="SUPFAM" id="SSF52833">
    <property type="entry name" value="Thioredoxin-like"/>
    <property type="match status" value="1"/>
</dbReference>
<accession>A0A5C6CDM7</accession>
<dbReference type="InterPro" id="IPR036249">
    <property type="entry name" value="Thioredoxin-like_sf"/>
</dbReference>
<name>A0A5C6CDM7_9BACT</name>
<dbReference type="Gene3D" id="3.40.30.10">
    <property type="entry name" value="Glutaredoxin"/>
    <property type="match status" value="1"/>
</dbReference>
<dbReference type="OrthoDB" id="273367at2"/>
<proteinExistence type="predicted"/>
<dbReference type="EMBL" id="SJPT01000005">
    <property type="protein sequence ID" value="TWU22358.1"/>
    <property type="molecule type" value="Genomic_DNA"/>
</dbReference>
<dbReference type="Pfam" id="PF00085">
    <property type="entry name" value="Thioredoxin"/>
    <property type="match status" value="1"/>
</dbReference>
<organism evidence="3 4">
    <name type="scientific">Novipirellula galeiformis</name>
    <dbReference type="NCBI Taxonomy" id="2528004"/>
    <lineage>
        <taxon>Bacteria</taxon>
        <taxon>Pseudomonadati</taxon>
        <taxon>Planctomycetota</taxon>
        <taxon>Planctomycetia</taxon>
        <taxon>Pirellulales</taxon>
        <taxon>Pirellulaceae</taxon>
        <taxon>Novipirellula</taxon>
    </lineage>
</organism>
<feature type="region of interest" description="Disordered" evidence="1">
    <location>
        <begin position="1"/>
        <end position="20"/>
    </location>
</feature>
<reference evidence="3 4" key="1">
    <citation type="submission" date="2019-02" db="EMBL/GenBank/DDBJ databases">
        <title>Deep-cultivation of Planctomycetes and their phenomic and genomic characterization uncovers novel biology.</title>
        <authorList>
            <person name="Wiegand S."/>
            <person name="Jogler M."/>
            <person name="Boedeker C."/>
            <person name="Pinto D."/>
            <person name="Vollmers J."/>
            <person name="Rivas-Marin E."/>
            <person name="Kohn T."/>
            <person name="Peeters S.H."/>
            <person name="Heuer A."/>
            <person name="Rast P."/>
            <person name="Oberbeckmann S."/>
            <person name="Bunk B."/>
            <person name="Jeske O."/>
            <person name="Meyerdierks A."/>
            <person name="Storesund J.E."/>
            <person name="Kallscheuer N."/>
            <person name="Luecker S."/>
            <person name="Lage O.M."/>
            <person name="Pohl T."/>
            <person name="Merkel B.J."/>
            <person name="Hornburger P."/>
            <person name="Mueller R.-W."/>
            <person name="Bruemmer F."/>
            <person name="Labrenz M."/>
            <person name="Spormann A.M."/>
            <person name="Op Den Camp H."/>
            <person name="Overmann J."/>
            <person name="Amann R."/>
            <person name="Jetten M.S.M."/>
            <person name="Mascher T."/>
            <person name="Medema M.H."/>
            <person name="Devos D.P."/>
            <person name="Kaster A.-K."/>
            <person name="Ovreas L."/>
            <person name="Rohde M."/>
            <person name="Galperin M.Y."/>
            <person name="Jogler C."/>
        </authorList>
    </citation>
    <scope>NUCLEOTIDE SEQUENCE [LARGE SCALE GENOMIC DNA]</scope>
    <source>
        <strain evidence="3 4">Pla52o</strain>
    </source>
</reference>
<protein>
    <submittedName>
        <fullName evidence="3">Thioredoxin-1</fullName>
    </submittedName>
</protein>
<dbReference type="InterPro" id="IPR013766">
    <property type="entry name" value="Thioredoxin_domain"/>
</dbReference>
<evidence type="ECO:0000313" key="4">
    <source>
        <dbReference type="Proteomes" id="UP000316304"/>
    </source>
</evidence>
<dbReference type="AlphaFoldDB" id="A0A5C6CDM7"/>